<sequence length="880" mass="98929">MHPRTHRKAMRDHHKTRRLFASLKNQSFHDCPSMPQKLLDHLQSLKTCAVEAVPMSSRPKFLYFQESNDLKDILLLRRVENIIGQANKDDGADRIIVSVYMDSTVMWQSLIIVAAAYEQLAPQMVGRPESEKVKAQKKREKKSACLEQAYNLWKSQTDLPESQRLSRRKIAAKFHVDKATLSRRIEGKQTIQQFNTTKQKLSPAQENALADWILRSAERGQPPTHAQIKTYANAILQKDKGPDYSEVGPTWIYHFLKRHHEISMHWSKALDMQRAQSLNPAAVDHWFELVKEQIVEAGVKPENTYGMDESSTPRGNVTKERVAGARGTKTQHRTGGANRENITSVVTICADGTTLNPTVIFKGQNLYTKWSENNVANATKRFSVSEKGWTDSDIMCKWIKTEFNPKTQAKAAGAKRVLLMDGHSSHFTPEVIEFALARNIVILGYPPHCTHALQGLDVVCFAKMKNEMKNSIAKFEDENKCEVGKADFAFVFGRAFNIAFTASTVKMAFEKTGIFPFNPGATSIKGSFAVTASSPVKAIMKSYRTYQPTSFEASPTHALPPQLVPSSPLVPLSPQPNASTSRQRLRSLEPDETPSKRMRMMTSQPTLFDTSSMHAGPTQPVASSSRLPIALPRPQPDETPSTRMRIMASEMASTSSGSFLVSKSPYTSSTPFPRMLEKQPLTIPAPDWGLLVKPPVYRTRQELEEENRKLVQSLANAKGYIAAFSDREETLSAQMVVQDMTLVKLNAALHAKEVKKGRKNDNEVLPNDGMGRLWSDVRILEYQKKKKADKEQELAEKEVRKQQRSSKKALKGLINAEWEAIKEKHSEDIEKWNTTCVGLKEKGVKAKDLPKKPSRETKKSLVARLSGNDSEESEEETDED</sequence>
<dbReference type="Proteomes" id="UP000518752">
    <property type="component" value="Unassembled WGS sequence"/>
</dbReference>
<dbReference type="GO" id="GO:0003677">
    <property type="term" value="F:DNA binding"/>
    <property type="evidence" value="ECO:0007669"/>
    <property type="project" value="UniProtKB-KW"/>
</dbReference>
<evidence type="ECO:0000259" key="3">
    <source>
        <dbReference type="PROSITE" id="PS51253"/>
    </source>
</evidence>
<organism evidence="4 5">
    <name type="scientific">Collybiopsis confluens</name>
    <dbReference type="NCBI Taxonomy" id="2823264"/>
    <lineage>
        <taxon>Eukaryota</taxon>
        <taxon>Fungi</taxon>
        <taxon>Dikarya</taxon>
        <taxon>Basidiomycota</taxon>
        <taxon>Agaricomycotina</taxon>
        <taxon>Agaricomycetes</taxon>
        <taxon>Agaricomycetidae</taxon>
        <taxon>Agaricales</taxon>
        <taxon>Marasmiineae</taxon>
        <taxon>Omphalotaceae</taxon>
        <taxon>Collybiopsis</taxon>
    </lineage>
</organism>
<dbReference type="Pfam" id="PF03184">
    <property type="entry name" value="DDE_1"/>
    <property type="match status" value="1"/>
</dbReference>
<dbReference type="Gene3D" id="3.30.420.10">
    <property type="entry name" value="Ribonuclease H-like superfamily/Ribonuclease H"/>
    <property type="match status" value="1"/>
</dbReference>
<evidence type="ECO:0000256" key="1">
    <source>
        <dbReference type="ARBA" id="ARBA00023125"/>
    </source>
</evidence>
<dbReference type="InterPro" id="IPR050863">
    <property type="entry name" value="CenT-Element_Derived"/>
</dbReference>
<feature type="region of interest" description="Disordered" evidence="2">
    <location>
        <begin position="842"/>
        <end position="880"/>
    </location>
</feature>
<dbReference type="Pfam" id="PF03221">
    <property type="entry name" value="HTH_Tnp_Tc5"/>
    <property type="match status" value="1"/>
</dbReference>
<dbReference type="InterPro" id="IPR004875">
    <property type="entry name" value="DDE_SF_endonuclease_dom"/>
</dbReference>
<reference evidence="4 5" key="1">
    <citation type="journal article" date="2020" name="ISME J.">
        <title>Uncovering the hidden diversity of litter-decomposition mechanisms in mushroom-forming fungi.</title>
        <authorList>
            <person name="Floudas D."/>
            <person name="Bentzer J."/>
            <person name="Ahren D."/>
            <person name="Johansson T."/>
            <person name="Persson P."/>
            <person name="Tunlid A."/>
        </authorList>
    </citation>
    <scope>NUCLEOTIDE SEQUENCE [LARGE SCALE GENOMIC DNA]</scope>
    <source>
        <strain evidence="4 5">CBS 406.79</strain>
    </source>
</reference>
<evidence type="ECO:0000313" key="5">
    <source>
        <dbReference type="Proteomes" id="UP000518752"/>
    </source>
</evidence>
<gene>
    <name evidence="4" type="ORF">D9757_009862</name>
</gene>
<dbReference type="InterPro" id="IPR006600">
    <property type="entry name" value="HTH_CenpB_DNA-bd_dom"/>
</dbReference>
<feature type="compositionally biased region" description="Acidic residues" evidence="2">
    <location>
        <begin position="869"/>
        <end position="880"/>
    </location>
</feature>
<comment type="caution">
    <text evidence="4">The sequence shown here is derived from an EMBL/GenBank/DDBJ whole genome shotgun (WGS) entry which is preliminary data.</text>
</comment>
<evidence type="ECO:0000256" key="2">
    <source>
        <dbReference type="SAM" id="MobiDB-lite"/>
    </source>
</evidence>
<proteinExistence type="predicted"/>
<feature type="region of interest" description="Disordered" evidence="2">
    <location>
        <begin position="303"/>
        <end position="337"/>
    </location>
</feature>
<feature type="compositionally biased region" description="Basic and acidic residues" evidence="2">
    <location>
        <begin position="842"/>
        <end position="859"/>
    </location>
</feature>
<keyword evidence="5" id="KW-1185">Reference proteome</keyword>
<name>A0A8H5H765_9AGAR</name>
<dbReference type="PANTHER" id="PTHR19303">
    <property type="entry name" value="TRANSPOSON"/>
    <property type="match status" value="1"/>
</dbReference>
<dbReference type="SMART" id="SM00674">
    <property type="entry name" value="CENPB"/>
    <property type="match status" value="1"/>
</dbReference>
<feature type="compositionally biased region" description="Low complexity" evidence="2">
    <location>
        <begin position="559"/>
        <end position="576"/>
    </location>
</feature>
<keyword evidence="1" id="KW-0238">DNA-binding</keyword>
<feature type="compositionally biased region" description="Basic and acidic residues" evidence="2">
    <location>
        <begin position="586"/>
        <end position="595"/>
    </location>
</feature>
<feature type="region of interest" description="Disordered" evidence="2">
    <location>
        <begin position="551"/>
        <end position="641"/>
    </location>
</feature>
<dbReference type="GO" id="GO:0005634">
    <property type="term" value="C:nucleus"/>
    <property type="evidence" value="ECO:0007669"/>
    <property type="project" value="TreeGrafter"/>
</dbReference>
<dbReference type="OrthoDB" id="2917041at2759"/>
<evidence type="ECO:0000313" key="4">
    <source>
        <dbReference type="EMBL" id="KAF5378013.1"/>
    </source>
</evidence>
<accession>A0A8H5H765</accession>
<dbReference type="EMBL" id="JAACJN010000080">
    <property type="protein sequence ID" value="KAF5378013.1"/>
    <property type="molecule type" value="Genomic_DNA"/>
</dbReference>
<dbReference type="PROSITE" id="PS51253">
    <property type="entry name" value="HTH_CENPB"/>
    <property type="match status" value="1"/>
</dbReference>
<dbReference type="AlphaFoldDB" id="A0A8H5H765"/>
<dbReference type="InterPro" id="IPR036397">
    <property type="entry name" value="RNaseH_sf"/>
</dbReference>
<feature type="domain" description="HTH CENPB-type" evidence="3">
    <location>
        <begin position="193"/>
        <end position="265"/>
    </location>
</feature>
<feature type="compositionally biased region" description="Polar residues" evidence="2">
    <location>
        <begin position="601"/>
        <end position="613"/>
    </location>
</feature>
<protein>
    <recommendedName>
        <fullName evidence="3">HTH CENPB-type domain-containing protein</fullName>
    </recommendedName>
</protein>
<dbReference type="PANTHER" id="PTHR19303:SF74">
    <property type="entry name" value="POGO TRANSPOSABLE ELEMENT WITH KRAB DOMAIN"/>
    <property type="match status" value="1"/>
</dbReference>